<dbReference type="GO" id="GO:0000455">
    <property type="term" value="P:enzyme-directed rRNA pseudouridine synthesis"/>
    <property type="evidence" value="ECO:0007669"/>
    <property type="project" value="TreeGrafter"/>
</dbReference>
<accession>A0A514Z626</accession>
<dbReference type="InterPro" id="IPR006145">
    <property type="entry name" value="PsdUridine_synth_RsuA/RluA"/>
</dbReference>
<dbReference type="InterPro" id="IPR050188">
    <property type="entry name" value="RluA_PseudoU_synthase"/>
</dbReference>
<dbReference type="EC" id="5.4.99.-" evidence="5"/>
<evidence type="ECO:0000313" key="7">
    <source>
        <dbReference type="EMBL" id="QDK70045.1"/>
    </source>
</evidence>
<dbReference type="Proteomes" id="UP000315128">
    <property type="component" value="Chromosome"/>
</dbReference>
<evidence type="ECO:0000256" key="5">
    <source>
        <dbReference type="RuleBase" id="RU362028"/>
    </source>
</evidence>
<dbReference type="PROSITE" id="PS01129">
    <property type="entry name" value="PSI_RLU"/>
    <property type="match status" value="1"/>
</dbReference>
<sequence>MEFNFVLPKDFKSQSVAHLLEQTWLVPRKQRHFLRMKKHFLVNDRAVNDDEMLVSTDRIKIIFDEEDFPLLEVNFGDEKLAEILYEDEHLVIANKPEGMKTHGNTKDEFALQNHVAARLNQPVYVVHRLDEVTSGAVLFAKNQFVLPILGRMFENNEIHREYVALVHGHFQQKKLTINQPIGRDRHDKRKQIVSKTGKMAITHLSVLTDFRQHSLVALSLDTGRTHQIRVHLQAIGHPILGDLLYGKKEHEPRLMLHARQIVLRQPFSEQILEILAPSQSFDARCKQEEDNENQRNRR</sequence>
<dbReference type="InterPro" id="IPR006225">
    <property type="entry name" value="PsdUridine_synth_RluC/D"/>
</dbReference>
<dbReference type="CDD" id="cd02869">
    <property type="entry name" value="PseudoU_synth_RluA_like"/>
    <property type="match status" value="1"/>
</dbReference>
<organism evidence="7 8">
    <name type="scientific">Lactococcus protaetiae</name>
    <dbReference type="NCBI Taxonomy" id="2592653"/>
    <lineage>
        <taxon>Bacteria</taxon>
        <taxon>Bacillati</taxon>
        <taxon>Bacillota</taxon>
        <taxon>Bacilli</taxon>
        <taxon>Lactobacillales</taxon>
        <taxon>Streptococcaceae</taxon>
        <taxon>Lactococcus</taxon>
    </lineage>
</organism>
<feature type="domain" description="Pseudouridine synthase RsuA/RluA-like" evidence="6">
    <location>
        <begin position="89"/>
        <end position="234"/>
    </location>
</feature>
<evidence type="ECO:0000313" key="8">
    <source>
        <dbReference type="Proteomes" id="UP000315128"/>
    </source>
</evidence>
<dbReference type="InterPro" id="IPR006224">
    <property type="entry name" value="PsdUridine_synth_RluA-like_CS"/>
</dbReference>
<keyword evidence="3 5" id="KW-0413">Isomerase</keyword>
<evidence type="ECO:0000256" key="3">
    <source>
        <dbReference type="ARBA" id="ARBA00023235"/>
    </source>
</evidence>
<name>A0A514Z626_9LACT</name>
<dbReference type="EMBL" id="CP041356">
    <property type="protein sequence ID" value="QDK70045.1"/>
    <property type="molecule type" value="Genomic_DNA"/>
</dbReference>
<dbReference type="KEGG" id="lack:FLP15_01190"/>
<dbReference type="AlphaFoldDB" id="A0A514Z626"/>
<protein>
    <recommendedName>
        <fullName evidence="5">Pseudouridine synthase</fullName>
        <ecNumber evidence="5">5.4.99.-</ecNumber>
    </recommendedName>
</protein>
<dbReference type="GO" id="GO:0140098">
    <property type="term" value="F:catalytic activity, acting on RNA"/>
    <property type="evidence" value="ECO:0007669"/>
    <property type="project" value="UniProtKB-ARBA"/>
</dbReference>
<dbReference type="Gene3D" id="3.30.2350.10">
    <property type="entry name" value="Pseudouridine synthase"/>
    <property type="match status" value="1"/>
</dbReference>
<dbReference type="OrthoDB" id="9773999at2"/>
<dbReference type="InterPro" id="IPR020103">
    <property type="entry name" value="PsdUridine_synth_cat_dom_sf"/>
</dbReference>
<comment type="similarity">
    <text evidence="2 5">Belongs to the pseudouridine synthase RluA family.</text>
</comment>
<dbReference type="GO" id="GO:0009982">
    <property type="term" value="F:pseudouridine synthase activity"/>
    <property type="evidence" value="ECO:0007669"/>
    <property type="project" value="InterPro"/>
</dbReference>
<evidence type="ECO:0000259" key="6">
    <source>
        <dbReference type="Pfam" id="PF00849"/>
    </source>
</evidence>
<dbReference type="PANTHER" id="PTHR21600:SF44">
    <property type="entry name" value="RIBOSOMAL LARGE SUBUNIT PSEUDOURIDINE SYNTHASE D"/>
    <property type="match status" value="1"/>
</dbReference>
<evidence type="ECO:0000256" key="2">
    <source>
        <dbReference type="ARBA" id="ARBA00010876"/>
    </source>
</evidence>
<dbReference type="NCBIfam" id="TIGR00005">
    <property type="entry name" value="rluA_subfam"/>
    <property type="match status" value="1"/>
</dbReference>
<dbReference type="RefSeq" id="WP_142765685.1">
    <property type="nucleotide sequence ID" value="NZ_CP041356.1"/>
</dbReference>
<proteinExistence type="inferred from homology"/>
<dbReference type="PANTHER" id="PTHR21600">
    <property type="entry name" value="MITOCHONDRIAL RNA PSEUDOURIDINE SYNTHASE"/>
    <property type="match status" value="1"/>
</dbReference>
<keyword evidence="8" id="KW-1185">Reference proteome</keyword>
<dbReference type="SUPFAM" id="SSF55120">
    <property type="entry name" value="Pseudouridine synthase"/>
    <property type="match status" value="1"/>
</dbReference>
<evidence type="ECO:0000256" key="1">
    <source>
        <dbReference type="ARBA" id="ARBA00000073"/>
    </source>
</evidence>
<evidence type="ECO:0000256" key="4">
    <source>
        <dbReference type="PIRSR" id="PIRSR606225-1"/>
    </source>
</evidence>
<reference evidence="7 8" key="1">
    <citation type="submission" date="2019-07" db="EMBL/GenBank/DDBJ databases">
        <title>Genome sequencing of KACC 19320.</title>
        <authorList>
            <person name="Heo J."/>
            <person name="Kim S.-J."/>
            <person name="Kim J.-S."/>
            <person name="Hong S.-B."/>
            <person name="Kwon S.-W."/>
        </authorList>
    </citation>
    <scope>NUCLEOTIDE SEQUENCE [LARGE SCALE GENOMIC DNA]</scope>
    <source>
        <strain evidence="7 8">KACC 19320</strain>
    </source>
</reference>
<dbReference type="GO" id="GO:0003723">
    <property type="term" value="F:RNA binding"/>
    <property type="evidence" value="ECO:0007669"/>
    <property type="project" value="InterPro"/>
</dbReference>
<feature type="active site" evidence="4">
    <location>
        <position position="130"/>
    </location>
</feature>
<comment type="catalytic activity">
    <reaction evidence="1 5">
        <text>a uridine in RNA = a pseudouridine in RNA</text>
        <dbReference type="Rhea" id="RHEA:48348"/>
        <dbReference type="Rhea" id="RHEA-COMP:12068"/>
        <dbReference type="Rhea" id="RHEA-COMP:12069"/>
        <dbReference type="ChEBI" id="CHEBI:65314"/>
        <dbReference type="ChEBI" id="CHEBI:65315"/>
    </reaction>
</comment>
<dbReference type="Pfam" id="PF00849">
    <property type="entry name" value="PseudoU_synth_2"/>
    <property type="match status" value="1"/>
</dbReference>
<gene>
    <name evidence="7" type="ORF">FLP15_01190</name>
</gene>
<comment type="function">
    <text evidence="5">Responsible for synthesis of pseudouridine from uracil.</text>
</comment>